<dbReference type="PANTHER" id="PTHR44395">
    <property type="match status" value="1"/>
</dbReference>
<dbReference type="GO" id="GO:0000030">
    <property type="term" value="F:mannosyltransferase activity"/>
    <property type="evidence" value="ECO:0007669"/>
    <property type="project" value="TreeGrafter"/>
</dbReference>
<dbReference type="SMART" id="SM00028">
    <property type="entry name" value="TPR"/>
    <property type="match status" value="3"/>
</dbReference>
<feature type="repeat" description="TPR" evidence="1">
    <location>
        <begin position="88"/>
        <end position="121"/>
    </location>
</feature>
<accession>A0A927M0X4</accession>
<feature type="chain" id="PRO_5037068996" evidence="3">
    <location>
        <begin position="24"/>
        <end position="210"/>
    </location>
</feature>
<evidence type="ECO:0000256" key="1">
    <source>
        <dbReference type="PROSITE-ProRule" id="PRU00339"/>
    </source>
</evidence>
<dbReference type="SUPFAM" id="SSF48452">
    <property type="entry name" value="TPR-like"/>
    <property type="match status" value="1"/>
</dbReference>
<evidence type="ECO:0000313" key="4">
    <source>
        <dbReference type="EMBL" id="MBE1484767.1"/>
    </source>
</evidence>
<dbReference type="PROSITE" id="PS50005">
    <property type="entry name" value="TPR"/>
    <property type="match status" value="2"/>
</dbReference>
<sequence length="210" mass="22006">MSMRQIFGSLACGAVLLTGVAACSEKPADKPQTSNSGDSKSDKTNGGTNTGTAPADLLKLGVEQGQAGNFDAAKATFEKLLAVEANNKFAWFNLGFIAQSRNQADEAISNYDKALAADANYKPALYNKAIALESKAPTTSMDIYRKVVSIDNKSSTAYLRLGMLLSQSGDNAAARDAFKAAIRLDKGLTSAVPAKYRGVPTTRSSGPAGR</sequence>
<protein>
    <submittedName>
        <fullName evidence="4">Tfp pilus assembly protein PilF</fullName>
    </submittedName>
</protein>
<feature type="repeat" description="TPR" evidence="1">
    <location>
        <begin position="155"/>
        <end position="188"/>
    </location>
</feature>
<dbReference type="InterPro" id="IPR019734">
    <property type="entry name" value="TPR_rpt"/>
</dbReference>
<evidence type="ECO:0000256" key="3">
    <source>
        <dbReference type="SAM" id="SignalP"/>
    </source>
</evidence>
<dbReference type="EMBL" id="JADBEB010000001">
    <property type="protein sequence ID" value="MBE1484767.1"/>
    <property type="molecule type" value="Genomic_DNA"/>
</dbReference>
<evidence type="ECO:0000313" key="5">
    <source>
        <dbReference type="Proteomes" id="UP000649753"/>
    </source>
</evidence>
<comment type="caution">
    <text evidence="4">The sequence shown here is derived from an EMBL/GenBank/DDBJ whole genome shotgun (WGS) entry which is preliminary data.</text>
</comment>
<dbReference type="Pfam" id="PF13432">
    <property type="entry name" value="TPR_16"/>
    <property type="match status" value="1"/>
</dbReference>
<dbReference type="PROSITE" id="PS51257">
    <property type="entry name" value="PROKAR_LIPOPROTEIN"/>
    <property type="match status" value="1"/>
</dbReference>
<gene>
    <name evidence="4" type="ORF">H4W31_000405</name>
</gene>
<keyword evidence="5" id="KW-1185">Reference proteome</keyword>
<dbReference type="Gene3D" id="1.25.40.10">
    <property type="entry name" value="Tetratricopeptide repeat domain"/>
    <property type="match status" value="2"/>
</dbReference>
<dbReference type="Pfam" id="PF13181">
    <property type="entry name" value="TPR_8"/>
    <property type="match status" value="1"/>
</dbReference>
<dbReference type="AlphaFoldDB" id="A0A927M0X4"/>
<dbReference type="InterPro" id="IPR011990">
    <property type="entry name" value="TPR-like_helical_dom_sf"/>
</dbReference>
<reference evidence="4" key="1">
    <citation type="submission" date="2020-10" db="EMBL/GenBank/DDBJ databases">
        <title>Sequencing the genomes of 1000 actinobacteria strains.</title>
        <authorList>
            <person name="Klenk H.-P."/>
        </authorList>
    </citation>
    <scope>NUCLEOTIDE SEQUENCE</scope>
    <source>
        <strain evidence="4">DSM 46832</strain>
    </source>
</reference>
<keyword evidence="1" id="KW-0802">TPR repeat</keyword>
<keyword evidence="3" id="KW-0732">Signal</keyword>
<dbReference type="RefSeq" id="WP_192765077.1">
    <property type="nucleotide sequence ID" value="NZ_JADBEB010000001.1"/>
</dbReference>
<dbReference type="GO" id="GO:0035269">
    <property type="term" value="P:protein O-linked glycosylation via mannose"/>
    <property type="evidence" value="ECO:0007669"/>
    <property type="project" value="TreeGrafter"/>
</dbReference>
<organism evidence="4 5">
    <name type="scientific">Plantactinospora soyae</name>
    <dbReference type="NCBI Taxonomy" id="1544732"/>
    <lineage>
        <taxon>Bacteria</taxon>
        <taxon>Bacillati</taxon>
        <taxon>Actinomycetota</taxon>
        <taxon>Actinomycetes</taxon>
        <taxon>Micromonosporales</taxon>
        <taxon>Micromonosporaceae</taxon>
        <taxon>Plantactinospora</taxon>
    </lineage>
</organism>
<proteinExistence type="predicted"/>
<feature type="signal peptide" evidence="3">
    <location>
        <begin position="1"/>
        <end position="23"/>
    </location>
</feature>
<evidence type="ECO:0000256" key="2">
    <source>
        <dbReference type="SAM" id="MobiDB-lite"/>
    </source>
</evidence>
<dbReference type="Proteomes" id="UP000649753">
    <property type="component" value="Unassembled WGS sequence"/>
</dbReference>
<feature type="region of interest" description="Disordered" evidence="2">
    <location>
        <begin position="26"/>
        <end position="54"/>
    </location>
</feature>
<dbReference type="PANTHER" id="PTHR44395:SF1">
    <property type="entry name" value="PROTEIN O-MANNOSYL-TRANSFERASE TMTC3"/>
    <property type="match status" value="1"/>
</dbReference>
<name>A0A927M0X4_9ACTN</name>